<evidence type="ECO:0000256" key="4">
    <source>
        <dbReference type="ARBA" id="ARBA00022692"/>
    </source>
</evidence>
<comment type="subcellular location">
    <subcellularLocation>
        <location evidence="1 7">Cell outer membrane</location>
        <topology evidence="1 7">Multi-pass membrane protein</topology>
    </subcellularLocation>
</comment>
<dbReference type="Gene3D" id="2.40.170.20">
    <property type="entry name" value="TonB-dependent receptor, beta-barrel domain"/>
    <property type="match status" value="1"/>
</dbReference>
<dbReference type="InterPro" id="IPR008969">
    <property type="entry name" value="CarboxyPept-like_regulatory"/>
</dbReference>
<dbReference type="Gene3D" id="2.170.130.10">
    <property type="entry name" value="TonB-dependent receptor, plug domain"/>
    <property type="match status" value="1"/>
</dbReference>
<feature type="compositionally biased region" description="Polar residues" evidence="8">
    <location>
        <begin position="123"/>
        <end position="133"/>
    </location>
</feature>
<dbReference type="RefSeq" id="WP_114407986.1">
    <property type="nucleotide sequence ID" value="NZ_QOWE01000018.1"/>
</dbReference>
<comment type="similarity">
    <text evidence="7">Belongs to the TonB-dependent receptor family.</text>
</comment>
<dbReference type="PROSITE" id="PS52016">
    <property type="entry name" value="TONB_DEPENDENT_REC_3"/>
    <property type="match status" value="1"/>
</dbReference>
<evidence type="ECO:0000256" key="3">
    <source>
        <dbReference type="ARBA" id="ARBA00022452"/>
    </source>
</evidence>
<keyword evidence="6 7" id="KW-0998">Cell outer membrane</keyword>
<dbReference type="SUPFAM" id="SSF49464">
    <property type="entry name" value="Carboxypeptidase regulatory domain-like"/>
    <property type="match status" value="1"/>
</dbReference>
<keyword evidence="5 7" id="KW-0472">Membrane</keyword>
<dbReference type="NCBIfam" id="TIGR04057">
    <property type="entry name" value="SusC_RagA_signa"/>
    <property type="match status" value="1"/>
</dbReference>
<dbReference type="InterPro" id="IPR012910">
    <property type="entry name" value="Plug_dom"/>
</dbReference>
<evidence type="ECO:0000313" key="10">
    <source>
        <dbReference type="EMBL" id="RCR67554.1"/>
    </source>
</evidence>
<evidence type="ECO:0000256" key="7">
    <source>
        <dbReference type="PROSITE-ProRule" id="PRU01360"/>
    </source>
</evidence>
<evidence type="ECO:0000313" key="11">
    <source>
        <dbReference type="Proteomes" id="UP000253383"/>
    </source>
</evidence>
<dbReference type="InterPro" id="IPR023996">
    <property type="entry name" value="TonB-dep_OMP_SusC/RagA"/>
</dbReference>
<feature type="region of interest" description="Disordered" evidence="8">
    <location>
        <begin position="112"/>
        <end position="140"/>
    </location>
</feature>
<evidence type="ECO:0000256" key="2">
    <source>
        <dbReference type="ARBA" id="ARBA00022448"/>
    </source>
</evidence>
<evidence type="ECO:0000259" key="9">
    <source>
        <dbReference type="Pfam" id="PF07715"/>
    </source>
</evidence>
<gene>
    <name evidence="10" type="ORF">DUE52_20840</name>
</gene>
<dbReference type="EMBL" id="QOWE01000018">
    <property type="protein sequence ID" value="RCR67554.1"/>
    <property type="molecule type" value="Genomic_DNA"/>
</dbReference>
<evidence type="ECO:0000256" key="5">
    <source>
        <dbReference type="ARBA" id="ARBA00023136"/>
    </source>
</evidence>
<dbReference type="Gene3D" id="3.55.50.30">
    <property type="match status" value="1"/>
</dbReference>
<proteinExistence type="inferred from homology"/>
<keyword evidence="11" id="KW-1185">Reference proteome</keyword>
<dbReference type="Pfam" id="PF07715">
    <property type="entry name" value="Plug"/>
    <property type="match status" value="1"/>
</dbReference>
<dbReference type="Proteomes" id="UP000253383">
    <property type="component" value="Unassembled WGS sequence"/>
</dbReference>
<dbReference type="Pfam" id="PF13715">
    <property type="entry name" value="CarbopepD_reg_2"/>
    <property type="match status" value="1"/>
</dbReference>
<protein>
    <submittedName>
        <fullName evidence="10">SusC/RagA family TonB-linked outer membrane protein</fullName>
    </submittedName>
</protein>
<evidence type="ECO:0000256" key="8">
    <source>
        <dbReference type="SAM" id="MobiDB-lite"/>
    </source>
</evidence>
<reference evidence="10 11" key="1">
    <citation type="submission" date="2018-07" db="EMBL/GenBank/DDBJ databases">
        <title>Genome analysis of Larkinella rosea.</title>
        <authorList>
            <person name="Zhou Z."/>
            <person name="Wang G."/>
        </authorList>
    </citation>
    <scope>NUCLEOTIDE SEQUENCE [LARGE SCALE GENOMIC DNA]</scope>
    <source>
        <strain evidence="11">zzj9</strain>
    </source>
</reference>
<dbReference type="AlphaFoldDB" id="A0A368JLK4"/>
<keyword evidence="3 7" id="KW-1134">Transmembrane beta strand</keyword>
<dbReference type="NCBIfam" id="TIGR04056">
    <property type="entry name" value="OMP_RagA_SusC"/>
    <property type="match status" value="1"/>
</dbReference>
<feature type="domain" description="TonB-dependent receptor plug" evidence="9">
    <location>
        <begin position="252"/>
        <end position="365"/>
    </location>
</feature>
<evidence type="ECO:0000256" key="6">
    <source>
        <dbReference type="ARBA" id="ARBA00023237"/>
    </source>
</evidence>
<dbReference type="OrthoDB" id="9768177at2"/>
<accession>A0A368JLK4</accession>
<dbReference type="InterPro" id="IPR023997">
    <property type="entry name" value="TonB-dep_OMP_SusC/RagA_CS"/>
</dbReference>
<dbReference type="SUPFAM" id="SSF56935">
    <property type="entry name" value="Porins"/>
    <property type="match status" value="1"/>
</dbReference>
<evidence type="ECO:0000256" key="1">
    <source>
        <dbReference type="ARBA" id="ARBA00004571"/>
    </source>
</evidence>
<dbReference type="InterPro" id="IPR039426">
    <property type="entry name" value="TonB-dep_rcpt-like"/>
</dbReference>
<comment type="caution">
    <text evidence="10">The sequence shown here is derived from an EMBL/GenBank/DDBJ whole genome shotgun (WGS) entry which is preliminary data.</text>
</comment>
<dbReference type="InterPro" id="IPR036942">
    <property type="entry name" value="Beta-barrel_TonB_sf"/>
</dbReference>
<organism evidence="10 11">
    <name type="scientific">Larkinella punicea</name>
    <dbReference type="NCBI Taxonomy" id="2315727"/>
    <lineage>
        <taxon>Bacteria</taxon>
        <taxon>Pseudomonadati</taxon>
        <taxon>Bacteroidota</taxon>
        <taxon>Cytophagia</taxon>
        <taxon>Cytophagales</taxon>
        <taxon>Spirosomataceae</taxon>
        <taxon>Larkinella</taxon>
    </lineage>
</organism>
<keyword evidence="2 7" id="KW-0813">Transport</keyword>
<dbReference type="GO" id="GO:0009279">
    <property type="term" value="C:cell outer membrane"/>
    <property type="evidence" value="ECO:0007669"/>
    <property type="project" value="UniProtKB-SubCell"/>
</dbReference>
<name>A0A368JLK4_9BACT</name>
<dbReference type="InterPro" id="IPR037066">
    <property type="entry name" value="Plug_dom_sf"/>
</dbReference>
<dbReference type="FunFam" id="2.170.130.10:FF:000008">
    <property type="entry name" value="SusC/RagA family TonB-linked outer membrane protein"/>
    <property type="match status" value="1"/>
</dbReference>
<dbReference type="Gene3D" id="2.60.40.1120">
    <property type="entry name" value="Carboxypeptidase-like, regulatory domain"/>
    <property type="match status" value="1"/>
</dbReference>
<sequence length="1171" mass="128691">MDRTTLFCLVVIGLFIRQPVSGQVLAWNPNRQLPEKPASQTQRRLLTSVLKDIENRFQISIAYRSDLLDNRTVELKTDRFSSAEKALKKVLEGQPLRYEKVNDGFYLIAPLSTEKKEKPQNPAPASSPINGNDRSGEASQLGGSGIFAPISQKIAAALVPVTGRVIDQNGQAIPGATVLYKENPNLGTSTNAEGQFSLNLPEVRGSLVVSSIGFLSQEVALGQQTTFTITLEADTKALQEVVVVGYGSQRSQDLTGSVAVVDQKAIRSLPVSTIDQKMIGQVAGVQIQQPSGAPGGGTSIKIRGSGSLGAGNEPLYVVDGMPYSAGMNQTLNPLLFINPNDIESVSILKDASSTAIYGSRGANGVILITTKKGKFDRTEVSVSSMRGVQQVPQKGRPEMLNEREFAEFQRDKIGIVVRQRERRAATIDDYPQEYRNLDNLTGKGTDWYGLLLRPAAIEDHNVSIQKGSKESRLSFSMGYFKQDGVLKHTGVERYSSKLGIESNLGKRVKVSAILQPTFITQKRTNTNSSREDILGVSLWANPLRSPYDQNGNLIPYVVSPQSKYHSAWSFANPLFTLRETIQTEKDFQNLGSAFVEWEIIPGLKAKTSLNTIWSTAKYQQYIPATVGASNTPPIVGTGRSNNSRSERFDWLIENTLTYDKTIGNHRFDALLGYTTQKSTSTGVNLTANPYTNDLIQTINAAQTISAWGETVNQWAMISYLGRINYGFKDRYLLTATFRSDGSSRFGSRNRYALFPSVAVAWRVSEEDFLKGNRIINDLKLRTSYGRSGNNNIGNYSHLASINAESYVFGTAQVTASSVGLSNPYLSWEVSNQVDVGADFEFLQNRLSLSLDYYYRKSTNMLLNDVIPAITGYNAQTVNKGNVRNTGIEIALGGTPVSGAFNWDVNLNMAFNRNKVLSLNDNGDRILAGSNDGNPTHVSVVGKPISQFFGYIFDGLYTAADVANPAIIKTPQVYEGNVKYKDVNGDGVITDLLDYTMIGSPHPKFIFGVTNRFSYNRFDLNVIVSGQYGGQVMNGLRQTVDNLQGFFNVSKEWTARWRNADTPGDGQHYGIPILTPSLGHRVSSLWVEDASYLRIGNLTLGYSLPDSWMKKTGFVNNCRFYLTSQNLATFTKYKGANPEGQSVTVNNTLAPGFDMSSYPLSRTTSIGINLTF</sequence>
<keyword evidence="4 7" id="KW-0812">Transmembrane</keyword>